<dbReference type="FunFam" id="3.30.420.10:FF:000045">
    <property type="entry name" value="3'-5' exonuclease DinG"/>
    <property type="match status" value="1"/>
</dbReference>
<dbReference type="GO" id="GO:0003677">
    <property type="term" value="F:DNA binding"/>
    <property type="evidence" value="ECO:0007669"/>
    <property type="project" value="InterPro"/>
</dbReference>
<dbReference type="RefSeq" id="WP_014245273.1">
    <property type="nucleotide sequence ID" value="NC_016620.1"/>
</dbReference>
<comment type="function">
    <text evidence="1">DNA polymerase III is a complex, multichain enzyme responsible for most of the replicative synthesis in bacteria. The epsilon subunit contain the editing function and is a proofreading 3'-5' exonuclease.</text>
</comment>
<dbReference type="InterPro" id="IPR036397">
    <property type="entry name" value="RNaseH_sf"/>
</dbReference>
<sequence length="438" mass="51061">MSEAFELINNLEFCVFDLETTGGNHKSDKIIEIGLVKIKNFEVIDQKNYLIQPEIKIPEFIQKLTSIKEEDVKDSPVIEDVIDEILKFMGDSILVAHNTSFDVPFFNSVLKRLGKPQLKNKSLCTNLMTKYLIPNLMNSNLNYMSKIFGIKHKKAHRALDDALATAELLLIYLKIYIDKGITKINHLYYPRGRYELDRANFKSDDNIQEIRDKFMSLKTPHIVTIKGENGVILFALPCNNTDSEKELIFSKLEELDWRNLTIKLVGPFIEALINYNSLFNKIDSTDKGEVSRFLWKEHLPEQKPPLKDDIRGENILGNNFGDFIIINNLVPEQYNIYPINALSQKSELVFRYPGHRKKLIQYINSKSNKLSNNKLKKTFFNPLFKQFLDSYILKEAQEGSIFCFKKSLPAKNQENFFKEMEEYLKENPNSYDYPKYYI</sequence>
<dbReference type="InterPro" id="IPR012337">
    <property type="entry name" value="RNaseH-like_sf"/>
</dbReference>
<accession>E1WXI1</accession>
<dbReference type="GO" id="GO:0045004">
    <property type="term" value="P:DNA replication proofreading"/>
    <property type="evidence" value="ECO:0007669"/>
    <property type="project" value="TreeGrafter"/>
</dbReference>
<keyword evidence="5" id="KW-1185">Reference proteome</keyword>
<name>E1WXI1_HALMS</name>
<dbReference type="NCBIfam" id="TIGR00573">
    <property type="entry name" value="dnaq"/>
    <property type="match status" value="1"/>
</dbReference>
<dbReference type="GO" id="GO:0003887">
    <property type="term" value="F:DNA-directed DNA polymerase activity"/>
    <property type="evidence" value="ECO:0007669"/>
    <property type="project" value="InterPro"/>
</dbReference>
<dbReference type="STRING" id="862908.BMS_2721"/>
<dbReference type="CDD" id="cd06127">
    <property type="entry name" value="DEDDh"/>
    <property type="match status" value="1"/>
</dbReference>
<evidence type="ECO:0000256" key="2">
    <source>
        <dbReference type="ARBA" id="ARBA00026073"/>
    </source>
</evidence>
<dbReference type="AlphaFoldDB" id="E1WXI1"/>
<dbReference type="SUPFAM" id="SSF53098">
    <property type="entry name" value="Ribonuclease H-like"/>
    <property type="match status" value="1"/>
</dbReference>
<dbReference type="GO" id="GO:0005829">
    <property type="term" value="C:cytosol"/>
    <property type="evidence" value="ECO:0007669"/>
    <property type="project" value="TreeGrafter"/>
</dbReference>
<dbReference type="eggNOG" id="COG2176">
    <property type="taxonomic scope" value="Bacteria"/>
</dbReference>
<organism evidence="4 5">
    <name type="scientific">Halobacteriovorax marinus (strain ATCC BAA-682 / DSM 15412 / SJ)</name>
    <name type="common">Bacteriovorax marinus</name>
    <dbReference type="NCBI Taxonomy" id="862908"/>
    <lineage>
        <taxon>Bacteria</taxon>
        <taxon>Pseudomonadati</taxon>
        <taxon>Bdellovibrionota</taxon>
        <taxon>Bacteriovoracia</taxon>
        <taxon>Bacteriovoracales</taxon>
        <taxon>Halobacteriovoraceae</taxon>
        <taxon>Halobacteriovorax</taxon>
    </lineage>
</organism>
<dbReference type="InterPro" id="IPR013520">
    <property type="entry name" value="Ribonucl_H"/>
</dbReference>
<dbReference type="Pfam" id="PF00929">
    <property type="entry name" value="RNase_T"/>
    <property type="match status" value="1"/>
</dbReference>
<evidence type="ECO:0000256" key="1">
    <source>
        <dbReference type="ARBA" id="ARBA00025483"/>
    </source>
</evidence>
<dbReference type="KEGG" id="bmx:BMS_2721"/>
<evidence type="ECO:0000313" key="4">
    <source>
        <dbReference type="EMBL" id="CBW27498.1"/>
    </source>
</evidence>
<gene>
    <name evidence="4" type="ordered locus">BMS_2721</name>
</gene>
<dbReference type="PANTHER" id="PTHR30231:SF41">
    <property type="entry name" value="DNA POLYMERASE III SUBUNIT EPSILON"/>
    <property type="match status" value="1"/>
</dbReference>
<dbReference type="SMART" id="SM00479">
    <property type="entry name" value="EXOIII"/>
    <property type="match status" value="1"/>
</dbReference>
<evidence type="ECO:0000313" key="5">
    <source>
        <dbReference type="Proteomes" id="UP000008963"/>
    </source>
</evidence>
<protein>
    <submittedName>
        <fullName evidence="4">DNA polymerase III PolC-type</fullName>
    </submittedName>
</protein>
<feature type="domain" description="Exonuclease" evidence="3">
    <location>
        <begin position="12"/>
        <end position="178"/>
    </location>
</feature>
<dbReference type="PATRIC" id="fig|862908.3.peg.2597"/>
<dbReference type="InterPro" id="IPR006054">
    <property type="entry name" value="DnaQ"/>
</dbReference>
<dbReference type="PANTHER" id="PTHR30231">
    <property type="entry name" value="DNA POLYMERASE III SUBUNIT EPSILON"/>
    <property type="match status" value="1"/>
</dbReference>
<evidence type="ECO:0000259" key="3">
    <source>
        <dbReference type="SMART" id="SM00479"/>
    </source>
</evidence>
<proteinExistence type="predicted"/>
<comment type="subunit">
    <text evidence="2">DNA polymerase III contains a core (composed of alpha, epsilon and theta chains) that associates with a tau subunit. This core dimerizes to form the POLIII' complex. PolIII' associates with the gamma complex (composed of gamma, delta, delta', psi and chi chains) and with the beta chain to form the complete DNA polymerase III complex.</text>
</comment>
<dbReference type="GO" id="GO:0008408">
    <property type="term" value="F:3'-5' exonuclease activity"/>
    <property type="evidence" value="ECO:0007669"/>
    <property type="project" value="TreeGrafter"/>
</dbReference>
<dbReference type="Proteomes" id="UP000008963">
    <property type="component" value="Chromosome"/>
</dbReference>
<dbReference type="OrthoDB" id="9803913at2"/>
<dbReference type="HOGENOM" id="CLU_625248_0_0_7"/>
<dbReference type="EMBL" id="FQ312005">
    <property type="protein sequence ID" value="CBW27498.1"/>
    <property type="molecule type" value="Genomic_DNA"/>
</dbReference>
<dbReference type="Gene3D" id="3.30.420.10">
    <property type="entry name" value="Ribonuclease H-like superfamily/Ribonuclease H"/>
    <property type="match status" value="1"/>
</dbReference>
<reference evidence="5" key="1">
    <citation type="journal article" date="2013" name="ISME J.">
        <title>A small predatory core genome in the divergent marine Bacteriovorax marinus SJ and the terrestrial Bdellovibrio bacteriovorus.</title>
        <authorList>
            <person name="Crossman L.C."/>
            <person name="Chen H."/>
            <person name="Cerdeno-Tarraga A.M."/>
            <person name="Brooks K."/>
            <person name="Quail M.A."/>
            <person name="Pineiro S.A."/>
            <person name="Hobley L."/>
            <person name="Sockett R.E."/>
            <person name="Bentley S.D."/>
            <person name="Parkhill J."/>
            <person name="Williams H.N."/>
            <person name="Stine O.C."/>
        </authorList>
    </citation>
    <scope>NUCLEOTIDE SEQUENCE [LARGE SCALE GENOMIC DNA]</scope>
    <source>
        <strain evidence="5">ATCC BAA-682 / DSM 15412 / SJ</strain>
    </source>
</reference>